<sequence>MTKEQIIASARIFAKLQVLLRKQNIGDVENAMRFPLRAITIYNKEAFARHVLTEEAQVFLANEYEAFSVDDYLESFKKTLTIEEQGIWQMAYCRALAEMR</sequence>
<accession>A0A8S5T4Y7</accession>
<name>A0A8S5T4Y7_9CAUD</name>
<evidence type="ECO:0000313" key="1">
    <source>
        <dbReference type="EMBL" id="DAF58297.1"/>
    </source>
</evidence>
<dbReference type="EMBL" id="BK032749">
    <property type="protein sequence ID" value="DAF58297.1"/>
    <property type="molecule type" value="Genomic_DNA"/>
</dbReference>
<proteinExistence type="predicted"/>
<organism evidence="1">
    <name type="scientific">Siphoviridae sp. ct5MO18</name>
    <dbReference type="NCBI Taxonomy" id="2827779"/>
    <lineage>
        <taxon>Viruses</taxon>
        <taxon>Duplodnaviria</taxon>
        <taxon>Heunggongvirae</taxon>
        <taxon>Uroviricota</taxon>
        <taxon>Caudoviricetes</taxon>
    </lineage>
</organism>
<protein>
    <submittedName>
        <fullName evidence="1">Uncharacterized protein</fullName>
    </submittedName>
</protein>
<reference evidence="1" key="1">
    <citation type="journal article" date="2021" name="Proc. Natl. Acad. Sci. U.S.A.">
        <title>A Catalog of Tens of Thousands of Viruses from Human Metagenomes Reveals Hidden Associations with Chronic Diseases.</title>
        <authorList>
            <person name="Tisza M.J."/>
            <person name="Buck C.B."/>
        </authorList>
    </citation>
    <scope>NUCLEOTIDE SEQUENCE</scope>
    <source>
        <strain evidence="1">Ct5MO18</strain>
    </source>
</reference>